<dbReference type="AlphaFoldDB" id="A0A918VFS0"/>
<dbReference type="PROSITE" id="PS51257">
    <property type="entry name" value="PROKAR_LIPOPROTEIN"/>
    <property type="match status" value="1"/>
</dbReference>
<dbReference type="Proteomes" id="UP000614811">
    <property type="component" value="Unassembled WGS sequence"/>
</dbReference>
<dbReference type="RefSeq" id="WP_189398177.1">
    <property type="nucleotide sequence ID" value="NZ_BMXA01000001.1"/>
</dbReference>
<dbReference type="GO" id="GO:0004650">
    <property type="term" value="F:polygalacturonase activity"/>
    <property type="evidence" value="ECO:0007669"/>
    <property type="project" value="InterPro"/>
</dbReference>
<dbReference type="PANTHER" id="PTHR31339">
    <property type="entry name" value="PECTIN LYASE-RELATED"/>
    <property type="match status" value="1"/>
</dbReference>
<gene>
    <name evidence="6" type="ORF">GCM10008090_02380</name>
</gene>
<dbReference type="InterPro" id="IPR024535">
    <property type="entry name" value="RHGA/B-epi-like_pectate_lyase"/>
</dbReference>
<evidence type="ECO:0000256" key="2">
    <source>
        <dbReference type="ARBA" id="ARBA00022801"/>
    </source>
</evidence>
<evidence type="ECO:0000259" key="5">
    <source>
        <dbReference type="Pfam" id="PF12708"/>
    </source>
</evidence>
<name>A0A918VFS0_9GAMM</name>
<dbReference type="InterPro" id="IPR006626">
    <property type="entry name" value="PbH1"/>
</dbReference>
<protein>
    <submittedName>
        <fullName evidence="6">Glycoside hydrolase</fullName>
    </submittedName>
</protein>
<proteinExistence type="inferred from homology"/>
<dbReference type="GO" id="GO:0005975">
    <property type="term" value="P:carbohydrate metabolic process"/>
    <property type="evidence" value="ECO:0007669"/>
    <property type="project" value="InterPro"/>
</dbReference>
<dbReference type="InterPro" id="IPR011050">
    <property type="entry name" value="Pectin_lyase_fold/virulence"/>
</dbReference>
<organism evidence="6 7">
    <name type="scientific">Arenicella chitinivorans</name>
    <dbReference type="NCBI Taxonomy" id="1329800"/>
    <lineage>
        <taxon>Bacteria</taxon>
        <taxon>Pseudomonadati</taxon>
        <taxon>Pseudomonadota</taxon>
        <taxon>Gammaproteobacteria</taxon>
        <taxon>Arenicellales</taxon>
        <taxon>Arenicellaceae</taxon>
        <taxon>Arenicella</taxon>
    </lineage>
</organism>
<comment type="caution">
    <text evidence="6">The sequence shown here is derived from an EMBL/GenBank/DDBJ whole genome shotgun (WGS) entry which is preliminary data.</text>
</comment>
<evidence type="ECO:0000256" key="3">
    <source>
        <dbReference type="ARBA" id="ARBA00023295"/>
    </source>
</evidence>
<evidence type="ECO:0000313" key="7">
    <source>
        <dbReference type="Proteomes" id="UP000614811"/>
    </source>
</evidence>
<reference evidence="6" key="2">
    <citation type="submission" date="2020-09" db="EMBL/GenBank/DDBJ databases">
        <authorList>
            <person name="Sun Q."/>
            <person name="Kim S."/>
        </authorList>
    </citation>
    <scope>NUCLEOTIDE SEQUENCE</scope>
    <source>
        <strain evidence="6">KCTC 12711</strain>
    </source>
</reference>
<evidence type="ECO:0000256" key="4">
    <source>
        <dbReference type="RuleBase" id="RU361169"/>
    </source>
</evidence>
<dbReference type="EMBL" id="BMXA01000001">
    <property type="protein sequence ID" value="GGZ97598.1"/>
    <property type="molecule type" value="Genomic_DNA"/>
</dbReference>
<accession>A0A918VFS0</accession>
<comment type="similarity">
    <text evidence="1 4">Belongs to the glycosyl hydrolase 28 family.</text>
</comment>
<keyword evidence="7" id="KW-1185">Reference proteome</keyword>
<dbReference type="InterPro" id="IPR012334">
    <property type="entry name" value="Pectin_lyas_fold"/>
</dbReference>
<dbReference type="SUPFAM" id="SSF51126">
    <property type="entry name" value="Pectin lyase-like"/>
    <property type="match status" value="1"/>
</dbReference>
<evidence type="ECO:0000256" key="1">
    <source>
        <dbReference type="ARBA" id="ARBA00008834"/>
    </source>
</evidence>
<dbReference type="Pfam" id="PF00295">
    <property type="entry name" value="Glyco_hydro_28"/>
    <property type="match status" value="1"/>
</dbReference>
<keyword evidence="3 4" id="KW-0326">Glycosidase</keyword>
<keyword evidence="2 4" id="KW-0378">Hydrolase</keyword>
<feature type="domain" description="Rhamnogalacturonase A/B/Epimerase-like pectate lyase" evidence="5">
    <location>
        <begin position="58"/>
        <end position="112"/>
    </location>
</feature>
<reference evidence="6" key="1">
    <citation type="journal article" date="2014" name="Int. J. Syst. Evol. Microbiol.">
        <title>Complete genome sequence of Corynebacterium casei LMG S-19264T (=DSM 44701T), isolated from a smear-ripened cheese.</title>
        <authorList>
            <consortium name="US DOE Joint Genome Institute (JGI-PGF)"/>
            <person name="Walter F."/>
            <person name="Albersmeier A."/>
            <person name="Kalinowski J."/>
            <person name="Ruckert C."/>
        </authorList>
    </citation>
    <scope>NUCLEOTIDE SEQUENCE</scope>
    <source>
        <strain evidence="6">KCTC 12711</strain>
    </source>
</reference>
<sequence length="478" mass="52530">MVYTSRRTLLKGIAVTSLAPSLLSACQRPDPARSPDAWHMAKQIRQRIQTPTIPNQAFDVREFGAVGDGQHDSSEAIQAAIQAASDAGGGRVLIPEGIFITGPIHLENNIDLHITNQATLKFVTDPDRYLPAVLTRWEGVELMGLSPLIYAHGKHNIAITGGGTLDGSADEKTWWPWKWAETEDNPHTQHPARAALFTDAENGVPVAERMYAKEAYLRPPFIQFYACDRILIEGVTIKESPFWLINPVLSKNITVRGVTCHSYGPNNDGCNPESCTDVLIENCLFDTGDDCIAIKSGRNADGRRINQPSKNIVVANCNMKAGHGGVVMGSELSGGIENVFVENCQMSSPELWSSIRIKTNAMRGGFVRNVNVRNIDIGTVRDMLLINFYYEEGLSGDYVPDVRDVHIQDVHCANASRILNVRGFEHAKINDVILENVTIDHADKPSIVENVGRVTLKNMKVDGHHIETLSDLPTEPAA</sequence>
<dbReference type="InterPro" id="IPR000743">
    <property type="entry name" value="Glyco_hydro_28"/>
</dbReference>
<dbReference type="InterPro" id="IPR051801">
    <property type="entry name" value="GH28_Enzymes"/>
</dbReference>
<dbReference type="PROSITE" id="PS00502">
    <property type="entry name" value="POLYGALACTURONASE"/>
    <property type="match status" value="1"/>
</dbReference>
<dbReference type="PROSITE" id="PS51318">
    <property type="entry name" value="TAT"/>
    <property type="match status" value="1"/>
</dbReference>
<evidence type="ECO:0000313" key="6">
    <source>
        <dbReference type="EMBL" id="GGZ97598.1"/>
    </source>
</evidence>
<dbReference type="InterPro" id="IPR006311">
    <property type="entry name" value="TAT_signal"/>
</dbReference>
<dbReference type="SMART" id="SM00710">
    <property type="entry name" value="PbH1"/>
    <property type="match status" value="4"/>
</dbReference>
<dbReference type="PANTHER" id="PTHR31339:SF9">
    <property type="entry name" value="PLASMIN AND FIBRONECTIN-BINDING PROTEIN A"/>
    <property type="match status" value="1"/>
</dbReference>
<dbReference type="Pfam" id="PF12708">
    <property type="entry name" value="Pect-lyase_RHGA_epim"/>
    <property type="match status" value="1"/>
</dbReference>
<dbReference type="Gene3D" id="2.160.20.10">
    <property type="entry name" value="Single-stranded right-handed beta-helix, Pectin lyase-like"/>
    <property type="match status" value="1"/>
</dbReference>